<sequence length="19" mass="2279">MGEILDFVLSLRTFDIDFF</sequence>
<name>A0A0E9W5J4_ANGAN</name>
<protein>
    <submittedName>
        <fullName evidence="1">Uncharacterized protein</fullName>
    </submittedName>
</protein>
<accession>A0A0E9W5J4</accession>
<reference evidence="1" key="1">
    <citation type="submission" date="2014-11" db="EMBL/GenBank/DDBJ databases">
        <authorList>
            <person name="Amaro Gonzalez C."/>
        </authorList>
    </citation>
    <scope>NUCLEOTIDE SEQUENCE</scope>
</reference>
<reference evidence="1" key="2">
    <citation type="journal article" date="2015" name="Fish Shellfish Immunol.">
        <title>Early steps in the European eel (Anguilla anguilla)-Vibrio vulnificus interaction in the gills: Role of the RtxA13 toxin.</title>
        <authorList>
            <person name="Callol A."/>
            <person name="Pajuelo D."/>
            <person name="Ebbesson L."/>
            <person name="Teles M."/>
            <person name="MacKenzie S."/>
            <person name="Amaro C."/>
        </authorList>
    </citation>
    <scope>NUCLEOTIDE SEQUENCE</scope>
</reference>
<evidence type="ECO:0000313" key="1">
    <source>
        <dbReference type="EMBL" id="JAH84840.1"/>
    </source>
</evidence>
<organism evidence="1">
    <name type="scientific">Anguilla anguilla</name>
    <name type="common">European freshwater eel</name>
    <name type="synonym">Muraena anguilla</name>
    <dbReference type="NCBI Taxonomy" id="7936"/>
    <lineage>
        <taxon>Eukaryota</taxon>
        <taxon>Metazoa</taxon>
        <taxon>Chordata</taxon>
        <taxon>Craniata</taxon>
        <taxon>Vertebrata</taxon>
        <taxon>Euteleostomi</taxon>
        <taxon>Actinopterygii</taxon>
        <taxon>Neopterygii</taxon>
        <taxon>Teleostei</taxon>
        <taxon>Anguilliformes</taxon>
        <taxon>Anguillidae</taxon>
        <taxon>Anguilla</taxon>
    </lineage>
</organism>
<proteinExistence type="predicted"/>
<dbReference type="AlphaFoldDB" id="A0A0E9W5J4"/>
<dbReference type="EMBL" id="GBXM01023737">
    <property type="protein sequence ID" value="JAH84840.1"/>
    <property type="molecule type" value="Transcribed_RNA"/>
</dbReference>